<keyword evidence="4" id="KW-1185">Reference proteome</keyword>
<gene>
    <name evidence="3" type="ORF">NSA23_03760</name>
</gene>
<dbReference type="GO" id="GO:0003677">
    <property type="term" value="F:DNA binding"/>
    <property type="evidence" value="ECO:0007669"/>
    <property type="project" value="UniProtKB-KW"/>
</dbReference>
<sequence length="142" mass="16500">MFGDRIKEERTLKQMTQKELSKFLGVSPSTVGMYEQNRRQPDSETIIKLSEIFNVSTDYLLGRTDIKNPENEDKEMKRLANKEIKSVEDALEIIKFQDGLMLNGKILNDEDKMLLANALQLGMKYVLEQEEKKKEKGEKKNK</sequence>
<organism evidence="3 4">
    <name type="scientific">Anaerosalibacter massiliensis</name>
    <dbReference type="NCBI Taxonomy" id="1347392"/>
    <lineage>
        <taxon>Bacteria</taxon>
        <taxon>Bacillati</taxon>
        <taxon>Bacillota</taxon>
        <taxon>Tissierellia</taxon>
        <taxon>Tissierellales</taxon>
        <taxon>Sporanaerobacteraceae</taxon>
        <taxon>Anaerosalibacter</taxon>
    </lineage>
</organism>
<protein>
    <submittedName>
        <fullName evidence="3">Helix-turn-helix domain-containing protein</fullName>
    </submittedName>
</protein>
<accession>A0A9X2S4G0</accession>
<dbReference type="Pfam" id="PF01381">
    <property type="entry name" value="HTH_3"/>
    <property type="match status" value="1"/>
</dbReference>
<name>A0A9X2S4G0_9FIRM</name>
<dbReference type="PROSITE" id="PS50943">
    <property type="entry name" value="HTH_CROC1"/>
    <property type="match status" value="1"/>
</dbReference>
<dbReference type="SUPFAM" id="SSF47413">
    <property type="entry name" value="lambda repressor-like DNA-binding domains"/>
    <property type="match status" value="1"/>
</dbReference>
<dbReference type="Gene3D" id="1.10.260.40">
    <property type="entry name" value="lambda repressor-like DNA-binding domains"/>
    <property type="match status" value="1"/>
</dbReference>
<dbReference type="RefSeq" id="WP_257490201.1">
    <property type="nucleotide sequence ID" value="NZ_JANJZL010000002.1"/>
</dbReference>
<dbReference type="EMBL" id="JANJZL010000002">
    <property type="protein sequence ID" value="MCR2043229.1"/>
    <property type="molecule type" value="Genomic_DNA"/>
</dbReference>
<dbReference type="PANTHER" id="PTHR46558:SF14">
    <property type="entry name" value="HTH-TYPE TRANSCRIPTIONAL REGULATOR ANSR"/>
    <property type="match status" value="1"/>
</dbReference>
<reference evidence="3" key="1">
    <citation type="submission" date="2022-07" db="EMBL/GenBank/DDBJ databases">
        <title>Enhanced cultured diversity of the mouse gut microbiota enables custom-made synthetic communities.</title>
        <authorList>
            <person name="Afrizal A."/>
        </authorList>
    </citation>
    <scope>NUCLEOTIDE SEQUENCE</scope>
    <source>
        <strain evidence="3">DSM 29482</strain>
    </source>
</reference>
<dbReference type="AlphaFoldDB" id="A0A9X2S4G0"/>
<dbReference type="Proteomes" id="UP001142078">
    <property type="component" value="Unassembled WGS sequence"/>
</dbReference>
<dbReference type="SMART" id="SM00530">
    <property type="entry name" value="HTH_XRE"/>
    <property type="match status" value="1"/>
</dbReference>
<evidence type="ECO:0000313" key="4">
    <source>
        <dbReference type="Proteomes" id="UP001142078"/>
    </source>
</evidence>
<dbReference type="InterPro" id="IPR010982">
    <property type="entry name" value="Lambda_DNA-bd_dom_sf"/>
</dbReference>
<dbReference type="CDD" id="cd00093">
    <property type="entry name" value="HTH_XRE"/>
    <property type="match status" value="1"/>
</dbReference>
<feature type="domain" description="HTH cro/C1-type" evidence="2">
    <location>
        <begin position="6"/>
        <end position="60"/>
    </location>
</feature>
<comment type="caution">
    <text evidence="3">The sequence shown here is derived from an EMBL/GenBank/DDBJ whole genome shotgun (WGS) entry which is preliminary data.</text>
</comment>
<evidence type="ECO:0000313" key="3">
    <source>
        <dbReference type="EMBL" id="MCR2043229.1"/>
    </source>
</evidence>
<evidence type="ECO:0000259" key="2">
    <source>
        <dbReference type="PROSITE" id="PS50943"/>
    </source>
</evidence>
<keyword evidence="1" id="KW-0238">DNA-binding</keyword>
<evidence type="ECO:0000256" key="1">
    <source>
        <dbReference type="ARBA" id="ARBA00023125"/>
    </source>
</evidence>
<proteinExistence type="predicted"/>
<dbReference type="PANTHER" id="PTHR46558">
    <property type="entry name" value="TRACRIPTIONAL REGULATORY PROTEIN-RELATED-RELATED"/>
    <property type="match status" value="1"/>
</dbReference>
<dbReference type="InterPro" id="IPR001387">
    <property type="entry name" value="Cro/C1-type_HTH"/>
</dbReference>